<keyword evidence="3" id="KW-1185">Reference proteome</keyword>
<evidence type="ECO:0000313" key="2">
    <source>
        <dbReference type="EMBL" id="KAF2090971.1"/>
    </source>
</evidence>
<organism evidence="2 3">
    <name type="scientific">Saccharata proteae CBS 121410</name>
    <dbReference type="NCBI Taxonomy" id="1314787"/>
    <lineage>
        <taxon>Eukaryota</taxon>
        <taxon>Fungi</taxon>
        <taxon>Dikarya</taxon>
        <taxon>Ascomycota</taxon>
        <taxon>Pezizomycotina</taxon>
        <taxon>Dothideomycetes</taxon>
        <taxon>Dothideomycetes incertae sedis</taxon>
        <taxon>Botryosphaeriales</taxon>
        <taxon>Saccharataceae</taxon>
        <taxon>Saccharata</taxon>
    </lineage>
</organism>
<comment type="caution">
    <text evidence="2">The sequence shown here is derived from an EMBL/GenBank/DDBJ whole genome shotgun (WGS) entry which is preliminary data.</text>
</comment>
<protein>
    <submittedName>
        <fullName evidence="2">Uncharacterized protein</fullName>
    </submittedName>
</protein>
<dbReference type="AlphaFoldDB" id="A0A9P4LXV6"/>
<gene>
    <name evidence="2" type="ORF">K490DRAFT_62302</name>
</gene>
<evidence type="ECO:0000313" key="3">
    <source>
        <dbReference type="Proteomes" id="UP000799776"/>
    </source>
</evidence>
<evidence type="ECO:0000256" key="1">
    <source>
        <dbReference type="SAM" id="MobiDB-lite"/>
    </source>
</evidence>
<dbReference type="Gene3D" id="3.40.50.300">
    <property type="entry name" value="P-loop containing nucleotide triphosphate hydrolases"/>
    <property type="match status" value="1"/>
</dbReference>
<dbReference type="InterPro" id="IPR027417">
    <property type="entry name" value="P-loop_NTPase"/>
</dbReference>
<proteinExistence type="predicted"/>
<reference evidence="2" key="1">
    <citation type="journal article" date="2020" name="Stud. Mycol.">
        <title>101 Dothideomycetes genomes: a test case for predicting lifestyles and emergence of pathogens.</title>
        <authorList>
            <person name="Haridas S."/>
            <person name="Albert R."/>
            <person name="Binder M."/>
            <person name="Bloem J."/>
            <person name="Labutti K."/>
            <person name="Salamov A."/>
            <person name="Andreopoulos B."/>
            <person name="Baker S."/>
            <person name="Barry K."/>
            <person name="Bills G."/>
            <person name="Bluhm B."/>
            <person name="Cannon C."/>
            <person name="Castanera R."/>
            <person name="Culley D."/>
            <person name="Daum C."/>
            <person name="Ezra D."/>
            <person name="Gonzalez J."/>
            <person name="Henrissat B."/>
            <person name="Kuo A."/>
            <person name="Liang C."/>
            <person name="Lipzen A."/>
            <person name="Lutzoni F."/>
            <person name="Magnuson J."/>
            <person name="Mondo S."/>
            <person name="Nolan M."/>
            <person name="Ohm R."/>
            <person name="Pangilinan J."/>
            <person name="Park H.-J."/>
            <person name="Ramirez L."/>
            <person name="Alfaro M."/>
            <person name="Sun H."/>
            <person name="Tritt A."/>
            <person name="Yoshinaga Y."/>
            <person name="Zwiers L.-H."/>
            <person name="Turgeon B."/>
            <person name="Goodwin S."/>
            <person name="Spatafora J."/>
            <person name="Crous P."/>
            <person name="Grigoriev I."/>
        </authorList>
    </citation>
    <scope>NUCLEOTIDE SEQUENCE</scope>
    <source>
        <strain evidence="2">CBS 121410</strain>
    </source>
</reference>
<accession>A0A9P4LXV6</accession>
<dbReference type="EMBL" id="ML978712">
    <property type="protein sequence ID" value="KAF2090971.1"/>
    <property type="molecule type" value="Genomic_DNA"/>
</dbReference>
<feature type="compositionally biased region" description="Polar residues" evidence="1">
    <location>
        <begin position="1"/>
        <end position="17"/>
    </location>
</feature>
<dbReference type="OrthoDB" id="5416609at2759"/>
<sequence length="158" mass="17549">MSFKPSPTASGFDTDSTGEPKEPSKSAKIIGPYGVPGVGKETLLKWLKQILDAEHFPFFEGSEVGRWIPGSLEQFKSLDEPMKNHWGSEEPMALDLNDAFTLVRFVHAKVSEDLQTEHLHGVSTVILEDSMNGEGSTDTDHRMFDTTKVDISHRKAMT</sequence>
<dbReference type="Proteomes" id="UP000799776">
    <property type="component" value="Unassembled WGS sequence"/>
</dbReference>
<name>A0A9P4LXV6_9PEZI</name>
<feature type="region of interest" description="Disordered" evidence="1">
    <location>
        <begin position="1"/>
        <end position="29"/>
    </location>
</feature>